<keyword evidence="3" id="KW-1185">Reference proteome</keyword>
<comment type="caution">
    <text evidence="2">The sequence shown here is derived from an EMBL/GenBank/DDBJ whole genome shotgun (WGS) entry which is preliminary data.</text>
</comment>
<feature type="region of interest" description="Disordered" evidence="1">
    <location>
        <begin position="1"/>
        <end position="22"/>
    </location>
</feature>
<dbReference type="eggNOG" id="ENOG5033CPA">
    <property type="taxonomic scope" value="Bacteria"/>
</dbReference>
<organism evidence="2 3">
    <name type="scientific">Hyphomonas adhaerens MHS-3</name>
    <dbReference type="NCBI Taxonomy" id="1280949"/>
    <lineage>
        <taxon>Bacteria</taxon>
        <taxon>Pseudomonadati</taxon>
        <taxon>Pseudomonadota</taxon>
        <taxon>Alphaproteobacteria</taxon>
        <taxon>Hyphomonadales</taxon>
        <taxon>Hyphomonadaceae</taxon>
        <taxon>Hyphomonas</taxon>
    </lineage>
</organism>
<evidence type="ECO:0000313" key="2">
    <source>
        <dbReference type="EMBL" id="KCZ83536.1"/>
    </source>
</evidence>
<dbReference type="Proteomes" id="UP000027446">
    <property type="component" value="Unassembled WGS sequence"/>
</dbReference>
<evidence type="ECO:0000256" key="1">
    <source>
        <dbReference type="SAM" id="MobiDB-lite"/>
    </source>
</evidence>
<gene>
    <name evidence="2" type="ORF">HAD_13079</name>
</gene>
<sequence length="94" mass="10817">MSTSNLIGSFQTSRHAEKRKAQRSIPEMAIELLVKFGSSEPSYDQTERLYFSDRDWKRVKRYFGAWMPNKSGQLRELCLVLAQDGTIITVAHAH</sequence>
<accession>A0A069E1F4</accession>
<protein>
    <recommendedName>
        <fullName evidence="4">DUF4258 domain-containing protein</fullName>
    </recommendedName>
</protein>
<dbReference type="AlphaFoldDB" id="A0A069E1F4"/>
<reference evidence="2 3" key="1">
    <citation type="journal article" date="2014" name="Antonie Van Leeuwenhoek">
        <title>Hyphomonas beringensis sp. nov. and Hyphomonas chukchiensis sp. nov., isolated from surface seawater of the Bering Sea and Chukchi Sea.</title>
        <authorList>
            <person name="Li C."/>
            <person name="Lai Q."/>
            <person name="Li G."/>
            <person name="Dong C."/>
            <person name="Wang J."/>
            <person name="Liao Y."/>
            <person name="Shao Z."/>
        </authorList>
    </citation>
    <scope>NUCLEOTIDE SEQUENCE [LARGE SCALE GENOMIC DNA]</scope>
    <source>
        <strain evidence="2 3">MHS-3</strain>
    </source>
</reference>
<evidence type="ECO:0008006" key="4">
    <source>
        <dbReference type="Google" id="ProtNLM"/>
    </source>
</evidence>
<proteinExistence type="predicted"/>
<feature type="compositionally biased region" description="Polar residues" evidence="1">
    <location>
        <begin position="1"/>
        <end position="13"/>
    </location>
</feature>
<name>A0A069E1F4_9PROT</name>
<dbReference type="EMBL" id="ARYH01000002">
    <property type="protein sequence ID" value="KCZ83536.1"/>
    <property type="molecule type" value="Genomic_DNA"/>
</dbReference>
<evidence type="ECO:0000313" key="3">
    <source>
        <dbReference type="Proteomes" id="UP000027446"/>
    </source>
</evidence>